<keyword evidence="5" id="KW-1185">Reference proteome</keyword>
<dbReference type="EMBL" id="WBKO01000003">
    <property type="protein sequence ID" value="MDV2482757.1"/>
    <property type="molecule type" value="Genomic_DNA"/>
</dbReference>
<accession>A0ABU3X3Y0</accession>
<organism evidence="4 5">
    <name type="scientific">Methanoculleus caldifontis</name>
    <dbReference type="NCBI Taxonomy" id="2651577"/>
    <lineage>
        <taxon>Archaea</taxon>
        <taxon>Methanobacteriati</taxon>
        <taxon>Methanobacteriota</taxon>
        <taxon>Stenosarchaea group</taxon>
        <taxon>Methanomicrobia</taxon>
        <taxon>Methanomicrobiales</taxon>
        <taxon>Methanomicrobiaceae</taxon>
        <taxon>Methanoculleus</taxon>
    </lineage>
</organism>
<dbReference type="PANTHER" id="PTHR33712">
    <property type="entry name" value="LIGHT-INDEPENDENT PROTOCHLOROPHYLLIDE REDUCTASE SUBUNIT B"/>
    <property type="match status" value="1"/>
</dbReference>
<evidence type="ECO:0000313" key="5">
    <source>
        <dbReference type="Proteomes" id="UP001281203"/>
    </source>
</evidence>
<dbReference type="PANTHER" id="PTHR33712:SF7">
    <property type="entry name" value="LIGHT-INDEPENDENT PROTOCHLOROPHYLLIDE REDUCTASE SUBUNIT B"/>
    <property type="match status" value="1"/>
</dbReference>
<dbReference type="InterPro" id="IPR000510">
    <property type="entry name" value="Nase/OxRdtase_comp1"/>
</dbReference>
<comment type="similarity">
    <text evidence="2">Belongs to the NifD/NifK/NifE/NifN family.</text>
</comment>
<sequence>MTETTSRAKQVNENQCHMCMPLGGVLALRGVEDSIALVHGSQGCSTYMRLANVEHFNEPIDIASSSLNEKQAIFGGEANLRIALDNVIRVYRPKVIGILTSCLSETMGDDVGRFVETYRRDREIGEIEIIPVSTPSYGGTHTEGFWATTRAVIAHYARPAERHRGINVIVPNISPADIREIKRLLDLMGLEYTLLPDYSLTLDRPFGGRYTKIAPGGTPAAAIARMSGARATIQFGLTCPDSLSPGRFLKERFGVPLIDLPLPIGLENTDLFVGTLKDLGGRPVPASLVLERGWLCDAMADAHKINAAARPVVYGEPELIYALAKFCLENGSVPAVIASGTQNSALSALLRPLLQDALEETIVLEEADFVTIEDAAVRTSANLAVGHSGGRYLTERQGIPGLRVGYPVHDRVGGQRILSVGYTGTLAFLDRFTNTLLEAKYGSYRRLRREELLNERGESNAKA</sequence>
<keyword evidence="1 2" id="KW-0535">Nitrogen fixation</keyword>
<evidence type="ECO:0000259" key="3">
    <source>
        <dbReference type="Pfam" id="PF00148"/>
    </source>
</evidence>
<dbReference type="Gene3D" id="3.40.50.1980">
    <property type="entry name" value="Nitrogenase molybdenum iron protein domain"/>
    <property type="match status" value="3"/>
</dbReference>
<comment type="caution">
    <text evidence="4">The sequence shown here is derived from an EMBL/GenBank/DDBJ whole genome shotgun (WGS) entry which is preliminary data.</text>
</comment>
<dbReference type="InterPro" id="IPR050152">
    <property type="entry name" value="ChlB/BchB/BchZ"/>
</dbReference>
<name>A0ABU3X3Y0_9EURY</name>
<dbReference type="Proteomes" id="UP001281203">
    <property type="component" value="Unassembled WGS sequence"/>
</dbReference>
<dbReference type="RefSeq" id="WP_317065888.1">
    <property type="nucleotide sequence ID" value="NZ_WBKO01000003.1"/>
</dbReference>
<proteinExistence type="inferred from homology"/>
<reference evidence="4 5" key="1">
    <citation type="submission" date="2019-10" db="EMBL/GenBank/DDBJ databases">
        <title>Isolation and characterization of Methanoculleus sp. Wushi-C6 from a hot spring well.</title>
        <authorList>
            <person name="Chen S.-C."/>
            <person name="Lan Z.-H."/>
            <person name="You Y.-T."/>
            <person name="Lai M.-C."/>
        </authorList>
    </citation>
    <scope>NUCLEOTIDE SEQUENCE [LARGE SCALE GENOMIC DNA]</scope>
    <source>
        <strain evidence="4 5">Wushi-C6</strain>
    </source>
</reference>
<dbReference type="PROSITE" id="PS00699">
    <property type="entry name" value="NITROGENASE_1_1"/>
    <property type="match status" value="1"/>
</dbReference>
<dbReference type="InterPro" id="IPR000318">
    <property type="entry name" value="Nase_comp1_CS"/>
</dbReference>
<gene>
    <name evidence="4" type="ORF">F8E02_12295</name>
</gene>
<dbReference type="SUPFAM" id="SSF53807">
    <property type="entry name" value="Helical backbone' metal receptor"/>
    <property type="match status" value="1"/>
</dbReference>
<dbReference type="Pfam" id="PF00148">
    <property type="entry name" value="Oxidored_nitro"/>
    <property type="match status" value="1"/>
</dbReference>
<evidence type="ECO:0000256" key="1">
    <source>
        <dbReference type="ARBA" id="ARBA00023231"/>
    </source>
</evidence>
<protein>
    <submittedName>
        <fullName evidence="4">Nitrogenase</fullName>
    </submittedName>
</protein>
<feature type="domain" description="Nitrogenase/oxidoreductase component 1" evidence="3">
    <location>
        <begin position="19"/>
        <end position="436"/>
    </location>
</feature>
<evidence type="ECO:0000313" key="4">
    <source>
        <dbReference type="EMBL" id="MDV2482757.1"/>
    </source>
</evidence>
<dbReference type="Gene3D" id="1.20.89.10">
    <property type="entry name" value="Nitrogenase Molybdenum-iron Protein, subunit B, domain 4"/>
    <property type="match status" value="1"/>
</dbReference>
<evidence type="ECO:0000256" key="2">
    <source>
        <dbReference type="RuleBase" id="RU004021"/>
    </source>
</evidence>